<dbReference type="PANTHER" id="PTHR46830">
    <property type="entry name" value="TRANSFERASE, PUTATIVE-RELATED"/>
    <property type="match status" value="1"/>
</dbReference>
<comment type="similarity">
    <text evidence="1">Belongs to the glycosyltransferase 32 family.</text>
</comment>
<evidence type="ECO:0000256" key="1">
    <source>
        <dbReference type="ARBA" id="ARBA00009003"/>
    </source>
</evidence>
<dbReference type="Pfam" id="PF04488">
    <property type="entry name" value="Gly_transf_sug"/>
    <property type="match status" value="1"/>
</dbReference>
<reference evidence="2 3" key="1">
    <citation type="submission" date="2024-09" db="EMBL/GenBank/DDBJ databases">
        <title>Rethinking Asexuality: The Enigmatic Case of Functional Sexual Genes in Lepraria (Stereocaulaceae).</title>
        <authorList>
            <person name="Doellman M."/>
            <person name="Sun Y."/>
            <person name="Barcenas-Pena A."/>
            <person name="Lumbsch H.T."/>
            <person name="Grewe F."/>
        </authorList>
    </citation>
    <scope>NUCLEOTIDE SEQUENCE [LARGE SCALE GENOMIC DNA]</scope>
    <source>
        <strain evidence="2 3">Mercado 3170</strain>
    </source>
</reference>
<evidence type="ECO:0008006" key="4">
    <source>
        <dbReference type="Google" id="ProtNLM"/>
    </source>
</evidence>
<comment type="caution">
    <text evidence="2">The sequence shown here is derived from an EMBL/GenBank/DDBJ whole genome shotgun (WGS) entry which is preliminary data.</text>
</comment>
<sequence length="490" mass="56768">MPTTFSPTKNVDFESLIAQQHSGPLAPYIPKVAHYIHSKVQNLSWIDYAVVRSAFVYVGVEKVKIWVPDGVDLPGEIWGRLQRMEDVEVVRIVMPEIVWGIKVRAIQHWSDLARIRILWEEGGIYFDNDVLALKSSDDIIYSNKTRSTVMPRQHISPNTAANSVIMSKPHSPFLRRWMERYKDFKPTEWDHTSCTVPVEMWDAGEPDLTLLEEHAWMYPMVRHPGERESLTDPMLATMWIGKSWWDIERSYGTHMWKWGYSNLPRQIDITAELVRNVDTPIFCRIRSLFDDLDEDGYRSIPAKQNSNCTAIWMRDIRAGEPISDYQIMEDTTDMKWVDSSGHQLHGYARQGTQIVRNSSTRAIVREFRKDSHAWLPVPADWDARVGTARIIFQLDSKNWTGGEKVGLFKVRLDYAGELLVSLKANKPLFAPSLWFQWLSTYLVESQYSKIEDAEWTSVVGWEYSLIQQSLASFLTLVIVFLYQTKSPASW</sequence>
<accession>A0ABR4ANF6</accession>
<protein>
    <recommendedName>
        <fullName evidence="4">Glycosyltransferase family 32 protein</fullName>
    </recommendedName>
</protein>
<dbReference type="SUPFAM" id="SSF53448">
    <property type="entry name" value="Nucleotide-diphospho-sugar transferases"/>
    <property type="match status" value="1"/>
</dbReference>
<dbReference type="Gene3D" id="3.90.550.20">
    <property type="match status" value="1"/>
</dbReference>
<dbReference type="PANTHER" id="PTHR46830:SF1">
    <property type="entry name" value="ALPHA-1,4-N-ACETYLGLUCOSAMINYLTRANSFERASE"/>
    <property type="match status" value="1"/>
</dbReference>
<dbReference type="InterPro" id="IPR007577">
    <property type="entry name" value="GlycoTrfase_DXD_sugar-bd_CS"/>
</dbReference>
<gene>
    <name evidence="2" type="ORF">N7G274_001289</name>
</gene>
<evidence type="ECO:0000313" key="2">
    <source>
        <dbReference type="EMBL" id="KAL2047270.1"/>
    </source>
</evidence>
<proteinExistence type="inferred from homology"/>
<dbReference type="Proteomes" id="UP001590950">
    <property type="component" value="Unassembled WGS sequence"/>
</dbReference>
<name>A0ABR4ANF6_9LECA</name>
<dbReference type="InterPro" id="IPR029044">
    <property type="entry name" value="Nucleotide-diphossugar_trans"/>
</dbReference>
<organism evidence="2 3">
    <name type="scientific">Stereocaulon virgatum</name>
    <dbReference type="NCBI Taxonomy" id="373712"/>
    <lineage>
        <taxon>Eukaryota</taxon>
        <taxon>Fungi</taxon>
        <taxon>Dikarya</taxon>
        <taxon>Ascomycota</taxon>
        <taxon>Pezizomycotina</taxon>
        <taxon>Lecanoromycetes</taxon>
        <taxon>OSLEUM clade</taxon>
        <taxon>Lecanoromycetidae</taxon>
        <taxon>Lecanorales</taxon>
        <taxon>Lecanorineae</taxon>
        <taxon>Stereocaulaceae</taxon>
        <taxon>Stereocaulon</taxon>
    </lineage>
</organism>
<evidence type="ECO:0000313" key="3">
    <source>
        <dbReference type="Proteomes" id="UP001590950"/>
    </source>
</evidence>
<keyword evidence="3" id="KW-1185">Reference proteome</keyword>
<dbReference type="EMBL" id="JBEFKJ010000003">
    <property type="protein sequence ID" value="KAL2047270.1"/>
    <property type="molecule type" value="Genomic_DNA"/>
</dbReference>